<feature type="compositionally biased region" description="Polar residues" evidence="13">
    <location>
        <begin position="224"/>
        <end position="233"/>
    </location>
</feature>
<organism evidence="15 16">
    <name type="scientific">Chaetomium strumarium</name>
    <dbReference type="NCBI Taxonomy" id="1170767"/>
    <lineage>
        <taxon>Eukaryota</taxon>
        <taxon>Fungi</taxon>
        <taxon>Dikarya</taxon>
        <taxon>Ascomycota</taxon>
        <taxon>Pezizomycotina</taxon>
        <taxon>Sordariomycetes</taxon>
        <taxon>Sordariomycetidae</taxon>
        <taxon>Sordariales</taxon>
        <taxon>Chaetomiaceae</taxon>
        <taxon>Chaetomium</taxon>
    </lineage>
</organism>
<evidence type="ECO:0000256" key="6">
    <source>
        <dbReference type="ARBA" id="ARBA00022833"/>
    </source>
</evidence>
<dbReference type="GO" id="GO:0008270">
    <property type="term" value="F:zinc ion binding"/>
    <property type="evidence" value="ECO:0007669"/>
    <property type="project" value="UniProtKB-KW"/>
</dbReference>
<dbReference type="GO" id="GO:0005737">
    <property type="term" value="C:cytoplasm"/>
    <property type="evidence" value="ECO:0007669"/>
    <property type="project" value="TreeGrafter"/>
</dbReference>
<feature type="region of interest" description="Disordered" evidence="13">
    <location>
        <begin position="1"/>
        <end position="49"/>
    </location>
</feature>
<dbReference type="InterPro" id="IPR038534">
    <property type="entry name" value="Rtr1/RPAP2_sf"/>
</dbReference>
<feature type="region of interest" description="Disordered" evidence="13">
    <location>
        <begin position="288"/>
        <end position="344"/>
    </location>
</feature>
<keyword evidence="8 12" id="KW-0539">Nucleus</keyword>
<dbReference type="GO" id="GO:0043175">
    <property type="term" value="F:RNA polymerase core enzyme binding"/>
    <property type="evidence" value="ECO:0007669"/>
    <property type="project" value="UniProtKB-UniRule"/>
</dbReference>
<gene>
    <name evidence="15" type="ORF">B0T15DRAFT_179225</name>
</gene>
<dbReference type="PROSITE" id="PS51479">
    <property type="entry name" value="ZF_RTR1"/>
    <property type="match status" value="1"/>
</dbReference>
<comment type="catalytic activity">
    <reaction evidence="10 12">
        <text>O-phospho-L-threonyl-[protein] + H2O = L-threonyl-[protein] + phosphate</text>
        <dbReference type="Rhea" id="RHEA:47004"/>
        <dbReference type="Rhea" id="RHEA-COMP:11060"/>
        <dbReference type="Rhea" id="RHEA-COMP:11605"/>
        <dbReference type="ChEBI" id="CHEBI:15377"/>
        <dbReference type="ChEBI" id="CHEBI:30013"/>
        <dbReference type="ChEBI" id="CHEBI:43474"/>
        <dbReference type="ChEBI" id="CHEBI:61977"/>
        <dbReference type="EC" id="3.1.3.16"/>
    </reaction>
</comment>
<comment type="catalytic activity">
    <reaction evidence="9 12">
        <text>O-phospho-L-seryl-[protein] + H2O = L-seryl-[protein] + phosphate</text>
        <dbReference type="Rhea" id="RHEA:20629"/>
        <dbReference type="Rhea" id="RHEA-COMP:9863"/>
        <dbReference type="Rhea" id="RHEA-COMP:11604"/>
        <dbReference type="ChEBI" id="CHEBI:15377"/>
        <dbReference type="ChEBI" id="CHEBI:29999"/>
        <dbReference type="ChEBI" id="CHEBI:43474"/>
        <dbReference type="ChEBI" id="CHEBI:83421"/>
        <dbReference type="EC" id="3.1.3.16"/>
    </reaction>
</comment>
<evidence type="ECO:0000259" key="14">
    <source>
        <dbReference type="PROSITE" id="PS51479"/>
    </source>
</evidence>
<accession>A0AAJ0M3K3</accession>
<evidence type="ECO:0000256" key="12">
    <source>
        <dbReference type="RuleBase" id="RU367080"/>
    </source>
</evidence>
<proteinExistence type="inferred from homology"/>
<dbReference type="GO" id="GO:0005634">
    <property type="term" value="C:nucleus"/>
    <property type="evidence" value="ECO:0007669"/>
    <property type="project" value="UniProtKB-SubCell"/>
</dbReference>
<comment type="similarity">
    <text evidence="2 11 12">Belongs to the RPAP2 family.</text>
</comment>
<dbReference type="PANTHER" id="PTHR14732:SF0">
    <property type="entry name" value="RNA POLYMERASE II SUBUNIT B1 CTD PHOSPHATASE RPAP2-RELATED"/>
    <property type="match status" value="1"/>
</dbReference>
<dbReference type="Proteomes" id="UP001273166">
    <property type="component" value="Unassembled WGS sequence"/>
</dbReference>
<evidence type="ECO:0000256" key="1">
    <source>
        <dbReference type="ARBA" id="ARBA00004123"/>
    </source>
</evidence>
<feature type="region of interest" description="Disordered" evidence="13">
    <location>
        <begin position="213"/>
        <end position="237"/>
    </location>
</feature>
<evidence type="ECO:0000256" key="10">
    <source>
        <dbReference type="ARBA" id="ARBA00048336"/>
    </source>
</evidence>
<evidence type="ECO:0000256" key="11">
    <source>
        <dbReference type="PROSITE-ProRule" id="PRU00812"/>
    </source>
</evidence>
<evidence type="ECO:0000256" key="13">
    <source>
        <dbReference type="SAM" id="MobiDB-lite"/>
    </source>
</evidence>
<evidence type="ECO:0000256" key="5">
    <source>
        <dbReference type="ARBA" id="ARBA00022801"/>
    </source>
</evidence>
<evidence type="ECO:0000256" key="7">
    <source>
        <dbReference type="ARBA" id="ARBA00022912"/>
    </source>
</evidence>
<dbReference type="GO" id="GO:0008420">
    <property type="term" value="F:RNA polymerase II CTD heptapeptide repeat phosphatase activity"/>
    <property type="evidence" value="ECO:0007669"/>
    <property type="project" value="UniProtKB-UniRule"/>
</dbReference>
<keyword evidence="16" id="KW-1185">Reference proteome</keyword>
<dbReference type="InterPro" id="IPR039693">
    <property type="entry name" value="Rtr1/RPAP2"/>
</dbReference>
<comment type="function">
    <text evidence="12">Putative RNA polymerase II subunit B1 C-terminal domain (CTD) phosphatase involved in RNA polymerase II transcription regulation.</text>
</comment>
<evidence type="ECO:0000256" key="8">
    <source>
        <dbReference type="ARBA" id="ARBA00023242"/>
    </source>
</evidence>
<evidence type="ECO:0000256" key="3">
    <source>
        <dbReference type="ARBA" id="ARBA00022723"/>
    </source>
</evidence>
<comment type="caution">
    <text evidence="15">The sequence shown here is derived from an EMBL/GenBank/DDBJ whole genome shotgun (WGS) entry which is preliminary data.</text>
</comment>
<dbReference type="PANTHER" id="PTHR14732">
    <property type="entry name" value="RNA POLYMERASE II SUBUNIT B1 CTD PHOSPHATASE RPAP2-RELATED"/>
    <property type="match status" value="1"/>
</dbReference>
<keyword evidence="4 12" id="KW-0863">Zinc-finger</keyword>
<dbReference type="EC" id="3.1.3.16" evidence="12"/>
<keyword evidence="6 12" id="KW-0862">Zinc</keyword>
<evidence type="ECO:0000256" key="2">
    <source>
        <dbReference type="ARBA" id="ARBA00005676"/>
    </source>
</evidence>
<protein>
    <recommendedName>
        <fullName evidence="12">RNA polymerase II subunit B1 CTD phosphatase RPAP2 homolog</fullName>
        <ecNumber evidence="12">3.1.3.16</ecNumber>
    </recommendedName>
</protein>
<dbReference type="Pfam" id="PF04181">
    <property type="entry name" value="RPAP2_Rtr1"/>
    <property type="match status" value="1"/>
</dbReference>
<keyword evidence="5 12" id="KW-0378">Hydrolase</keyword>
<reference evidence="15" key="2">
    <citation type="submission" date="2023-06" db="EMBL/GenBank/DDBJ databases">
        <authorList>
            <consortium name="Lawrence Berkeley National Laboratory"/>
            <person name="Mondo S.J."/>
            <person name="Hensen N."/>
            <person name="Bonometti L."/>
            <person name="Westerberg I."/>
            <person name="Brannstrom I.O."/>
            <person name="Guillou S."/>
            <person name="Cros-Aarteil S."/>
            <person name="Calhoun S."/>
            <person name="Haridas S."/>
            <person name="Kuo A."/>
            <person name="Pangilinan J."/>
            <person name="Riley R."/>
            <person name="Labutti K."/>
            <person name="Andreopoulos B."/>
            <person name="Lipzen A."/>
            <person name="Chen C."/>
            <person name="Yanf M."/>
            <person name="Daum C."/>
            <person name="Ng V."/>
            <person name="Clum A."/>
            <person name="Steindorff A."/>
            <person name="Ohm R."/>
            <person name="Martin F."/>
            <person name="Silar P."/>
            <person name="Natvig D."/>
            <person name="Lalanne C."/>
            <person name="Gautier V."/>
            <person name="Ament-Velasquez S.L."/>
            <person name="Kruys A."/>
            <person name="Hutchinson M.I."/>
            <person name="Powell A.J."/>
            <person name="Barry K."/>
            <person name="Miller A.N."/>
            <person name="Grigoriev I.V."/>
            <person name="Debuchy R."/>
            <person name="Gladieux P."/>
            <person name="Thoren M.H."/>
            <person name="Johannesson H."/>
        </authorList>
    </citation>
    <scope>NUCLEOTIDE SEQUENCE</scope>
    <source>
        <strain evidence="15">CBS 333.67</strain>
    </source>
</reference>
<name>A0AAJ0M3K3_9PEZI</name>
<evidence type="ECO:0000256" key="4">
    <source>
        <dbReference type="ARBA" id="ARBA00022771"/>
    </source>
</evidence>
<keyword evidence="7 12" id="KW-0904">Protein phosphatase</keyword>
<dbReference type="RefSeq" id="XP_062723239.1">
    <property type="nucleotide sequence ID" value="XM_062862281.1"/>
</dbReference>
<dbReference type="GeneID" id="87881110"/>
<evidence type="ECO:0000256" key="9">
    <source>
        <dbReference type="ARBA" id="ARBA00047761"/>
    </source>
</evidence>
<dbReference type="Gene3D" id="1.25.40.820">
    <property type="match status" value="1"/>
</dbReference>
<sequence>MSAESKQPSVRPALKGILKKTSNTLPPTSPSPPPRSEPESQPEEPPKQELTRAELLLKQEAAARLRLYKKLRDTELKPPVPLETFELLSSFPRGSNPPPAHAPSEQDVRDFLSALSDFQPSEYLDLIEERNCLGKCGYTLCPRPRRTHSGPFKLSLRAGAIARTEDLNKWCSDACAERALYLKVQLDNPTYARREADRRMVIKLELRAEKGKDGEVARRETAAASGNATTRPSRVSEVDREELAVAMAELEIRKVKQAKSSDLALERQDPGGFFADVGRVDVVLKENLEVKPPRPPSPSQGDTNLVEGYRTDYGMNGQKFNSHYQKQQDGADSDDDDTFSSIRF</sequence>
<dbReference type="EMBL" id="JAUDZG010000003">
    <property type="protein sequence ID" value="KAK3307459.1"/>
    <property type="molecule type" value="Genomic_DNA"/>
</dbReference>
<evidence type="ECO:0000313" key="15">
    <source>
        <dbReference type="EMBL" id="KAK3307459.1"/>
    </source>
</evidence>
<reference evidence="15" key="1">
    <citation type="journal article" date="2023" name="Mol. Phylogenet. Evol.">
        <title>Genome-scale phylogeny and comparative genomics of the fungal order Sordariales.</title>
        <authorList>
            <person name="Hensen N."/>
            <person name="Bonometti L."/>
            <person name="Westerberg I."/>
            <person name="Brannstrom I.O."/>
            <person name="Guillou S."/>
            <person name="Cros-Aarteil S."/>
            <person name="Calhoun S."/>
            <person name="Haridas S."/>
            <person name="Kuo A."/>
            <person name="Mondo S."/>
            <person name="Pangilinan J."/>
            <person name="Riley R."/>
            <person name="LaButti K."/>
            <person name="Andreopoulos B."/>
            <person name="Lipzen A."/>
            <person name="Chen C."/>
            <person name="Yan M."/>
            <person name="Daum C."/>
            <person name="Ng V."/>
            <person name="Clum A."/>
            <person name="Steindorff A."/>
            <person name="Ohm R.A."/>
            <person name="Martin F."/>
            <person name="Silar P."/>
            <person name="Natvig D.O."/>
            <person name="Lalanne C."/>
            <person name="Gautier V."/>
            <person name="Ament-Velasquez S.L."/>
            <person name="Kruys A."/>
            <person name="Hutchinson M.I."/>
            <person name="Powell A.J."/>
            <person name="Barry K."/>
            <person name="Miller A.N."/>
            <person name="Grigoriev I.V."/>
            <person name="Debuchy R."/>
            <person name="Gladieux P."/>
            <person name="Hiltunen Thoren M."/>
            <person name="Johannesson H."/>
        </authorList>
    </citation>
    <scope>NUCLEOTIDE SEQUENCE</scope>
    <source>
        <strain evidence="15">CBS 333.67</strain>
    </source>
</reference>
<feature type="domain" description="RTR1-type" evidence="14">
    <location>
        <begin position="113"/>
        <end position="194"/>
    </location>
</feature>
<feature type="compositionally biased region" description="Polar residues" evidence="13">
    <location>
        <begin position="318"/>
        <end position="328"/>
    </location>
</feature>
<dbReference type="AlphaFoldDB" id="A0AAJ0M3K3"/>
<dbReference type="InterPro" id="IPR007308">
    <property type="entry name" value="Rtr1/RPAP2_dom"/>
</dbReference>
<keyword evidence="3 12" id="KW-0479">Metal-binding</keyword>
<comment type="subcellular location">
    <subcellularLocation>
        <location evidence="1 12">Nucleus</location>
    </subcellularLocation>
</comment>
<evidence type="ECO:0000313" key="16">
    <source>
        <dbReference type="Proteomes" id="UP001273166"/>
    </source>
</evidence>